<dbReference type="OrthoDB" id="1918792at2759"/>
<reference evidence="9 11" key="1">
    <citation type="journal article" date="2017" name="Nature">
        <title>The sunflower genome provides insights into oil metabolism, flowering and Asterid evolution.</title>
        <authorList>
            <person name="Badouin H."/>
            <person name="Gouzy J."/>
            <person name="Grassa C.J."/>
            <person name="Murat F."/>
            <person name="Staton S.E."/>
            <person name="Cottret L."/>
            <person name="Lelandais-Briere C."/>
            <person name="Owens G.L."/>
            <person name="Carrere S."/>
            <person name="Mayjonade B."/>
            <person name="Legrand L."/>
            <person name="Gill N."/>
            <person name="Kane N.C."/>
            <person name="Bowers J.E."/>
            <person name="Hubner S."/>
            <person name="Bellec A."/>
            <person name="Berard A."/>
            <person name="Berges H."/>
            <person name="Blanchet N."/>
            <person name="Boniface M.C."/>
            <person name="Brunel D."/>
            <person name="Catrice O."/>
            <person name="Chaidir N."/>
            <person name="Claudel C."/>
            <person name="Donnadieu C."/>
            <person name="Faraut T."/>
            <person name="Fievet G."/>
            <person name="Helmstetter N."/>
            <person name="King M."/>
            <person name="Knapp S.J."/>
            <person name="Lai Z."/>
            <person name="Le Paslier M.C."/>
            <person name="Lippi Y."/>
            <person name="Lorenzon L."/>
            <person name="Mandel J.R."/>
            <person name="Marage G."/>
            <person name="Marchand G."/>
            <person name="Marquand E."/>
            <person name="Bret-Mestries E."/>
            <person name="Morien E."/>
            <person name="Nambeesan S."/>
            <person name="Nguyen T."/>
            <person name="Pegot-Espagnet P."/>
            <person name="Pouilly N."/>
            <person name="Raftis F."/>
            <person name="Sallet E."/>
            <person name="Schiex T."/>
            <person name="Thomas J."/>
            <person name="Vandecasteele C."/>
            <person name="Vares D."/>
            <person name="Vear F."/>
            <person name="Vautrin S."/>
            <person name="Crespi M."/>
            <person name="Mangin B."/>
            <person name="Burke J.M."/>
            <person name="Salse J."/>
            <person name="Munos S."/>
            <person name="Vincourt P."/>
            <person name="Rieseberg L.H."/>
            <person name="Langlade N.B."/>
        </authorList>
    </citation>
    <scope>NUCLEOTIDE SEQUENCE [LARGE SCALE GENOMIC DNA]</scope>
    <source>
        <strain evidence="11">cv. SF193</strain>
        <tissue evidence="9">Leaves</tissue>
    </source>
</reference>
<dbReference type="Proteomes" id="UP000215914">
    <property type="component" value="Chromosome 13"/>
</dbReference>
<evidence type="ECO:0000256" key="7">
    <source>
        <dbReference type="ARBA" id="ARBA00024849"/>
    </source>
</evidence>
<organism evidence="10 11">
    <name type="scientific">Helianthus annuus</name>
    <name type="common">Common sunflower</name>
    <dbReference type="NCBI Taxonomy" id="4232"/>
    <lineage>
        <taxon>Eukaryota</taxon>
        <taxon>Viridiplantae</taxon>
        <taxon>Streptophyta</taxon>
        <taxon>Embryophyta</taxon>
        <taxon>Tracheophyta</taxon>
        <taxon>Spermatophyta</taxon>
        <taxon>Magnoliopsida</taxon>
        <taxon>eudicotyledons</taxon>
        <taxon>Gunneridae</taxon>
        <taxon>Pentapetalae</taxon>
        <taxon>asterids</taxon>
        <taxon>campanulids</taxon>
        <taxon>Asterales</taxon>
        <taxon>Asteraceae</taxon>
        <taxon>Asteroideae</taxon>
        <taxon>Heliantheae alliance</taxon>
        <taxon>Heliantheae</taxon>
        <taxon>Helianthus</taxon>
    </lineage>
</organism>
<evidence type="ECO:0000259" key="8">
    <source>
        <dbReference type="Pfam" id="PF05697"/>
    </source>
</evidence>
<dbReference type="GO" id="GO:0051083">
    <property type="term" value="P:'de novo' cotranslational protein folding"/>
    <property type="evidence" value="ECO:0000318"/>
    <property type="project" value="GO_Central"/>
</dbReference>
<evidence type="ECO:0000256" key="1">
    <source>
        <dbReference type="ARBA" id="ARBA00000971"/>
    </source>
</evidence>
<comment type="similarity">
    <text evidence="2">Belongs to the FKBP-type PPIase family. Tig subfamily.</text>
</comment>
<dbReference type="SUPFAM" id="SSF102735">
    <property type="entry name" value="Trigger factor ribosome-binding domain"/>
    <property type="match status" value="1"/>
</dbReference>
<name>A0A251SZA3_HELAN</name>
<dbReference type="Gramene" id="mRNA:HanXRQr2_Chr13g0608921">
    <property type="protein sequence ID" value="mRNA:HanXRQr2_Chr13g0608921"/>
    <property type="gene ID" value="HanXRQr2_Chr13g0608921"/>
</dbReference>
<reference evidence="9" key="3">
    <citation type="submission" date="2020-06" db="EMBL/GenBank/DDBJ databases">
        <title>Helianthus annuus Genome sequencing and assembly Release 2.</title>
        <authorList>
            <person name="Gouzy J."/>
            <person name="Langlade N."/>
            <person name="Munos S."/>
        </authorList>
    </citation>
    <scope>NUCLEOTIDE SEQUENCE</scope>
    <source>
        <tissue evidence="9">Leaves</tissue>
    </source>
</reference>
<dbReference type="InterPro" id="IPR036611">
    <property type="entry name" value="Trigger_fac_ribosome-bd_sf"/>
</dbReference>
<evidence type="ECO:0000256" key="2">
    <source>
        <dbReference type="ARBA" id="ARBA00005464"/>
    </source>
</evidence>
<evidence type="ECO:0000256" key="6">
    <source>
        <dbReference type="ARBA" id="ARBA00023235"/>
    </source>
</evidence>
<keyword evidence="5" id="KW-0143">Chaperone</keyword>
<dbReference type="EC" id="5.2.1.8" evidence="3"/>
<evidence type="ECO:0000313" key="10">
    <source>
        <dbReference type="EMBL" id="OTG02931.1"/>
    </source>
</evidence>
<protein>
    <recommendedName>
        <fullName evidence="3">peptidylprolyl isomerase</fullName>
        <ecNumber evidence="3">5.2.1.8</ecNumber>
    </recommendedName>
</protein>
<accession>A0A251SZA3</accession>
<proteinExistence type="inferred from homology"/>
<dbReference type="PANTHER" id="PTHR30560:SF4">
    <property type="entry name" value="OS01G0894700 PROTEIN"/>
    <property type="match status" value="1"/>
</dbReference>
<dbReference type="PANTHER" id="PTHR30560">
    <property type="entry name" value="TRIGGER FACTOR CHAPERONE AND PEPTIDYL-PROLYL CIS/TRANS ISOMERASE"/>
    <property type="match status" value="1"/>
</dbReference>
<dbReference type="InterPro" id="IPR005215">
    <property type="entry name" value="Trig_fac"/>
</dbReference>
<sequence>MMATMNAPPTSLRFKLCSHATVDSNHVHVPFWRNLAAVNLFSTNQSLDGRILKSYNSHKGLNSFVRPLLAAEPGVAASISDENVVTVKNANVLVESQDDDKMQVKVELPGKETQIVFDKVLANLARTAPPVPGFRRQKGGKTSKVPKSFLLSIIGEDRVTKFVIQEIVSSTMADYVKKNNIPVKDNRVNTIQSIDELQSSFSPGIDFGFNATLELEKELEKPDDQTSSSDSSEA</sequence>
<gene>
    <name evidence="10" type="ORF">HannXRQ_Chr13g0418501</name>
    <name evidence="9" type="ORF">HanXRQr2_Chr13g0608921</name>
</gene>
<dbReference type="GO" id="GO:0015031">
    <property type="term" value="P:protein transport"/>
    <property type="evidence" value="ECO:0007669"/>
    <property type="project" value="InterPro"/>
</dbReference>
<evidence type="ECO:0000256" key="5">
    <source>
        <dbReference type="ARBA" id="ARBA00023186"/>
    </source>
</evidence>
<evidence type="ECO:0000256" key="4">
    <source>
        <dbReference type="ARBA" id="ARBA00023110"/>
    </source>
</evidence>
<keyword evidence="6" id="KW-0413">Isomerase</keyword>
<dbReference type="OMA" id="DKMQVRV"/>
<dbReference type="GO" id="GO:0044183">
    <property type="term" value="F:protein folding chaperone"/>
    <property type="evidence" value="ECO:0000318"/>
    <property type="project" value="GO_Central"/>
</dbReference>
<dbReference type="EMBL" id="CM007902">
    <property type="protein sequence ID" value="OTG02931.1"/>
    <property type="molecule type" value="Genomic_DNA"/>
</dbReference>
<dbReference type="Pfam" id="PF05697">
    <property type="entry name" value="Trigger_N"/>
    <property type="match status" value="1"/>
</dbReference>
<evidence type="ECO:0000313" key="11">
    <source>
        <dbReference type="Proteomes" id="UP000215914"/>
    </source>
</evidence>
<evidence type="ECO:0000256" key="3">
    <source>
        <dbReference type="ARBA" id="ARBA00013194"/>
    </source>
</evidence>
<dbReference type="InterPro" id="IPR008881">
    <property type="entry name" value="Trigger_fac_ribosome-bd_bac"/>
</dbReference>
<dbReference type="Gene3D" id="3.30.70.1050">
    <property type="entry name" value="Trigger factor ribosome-binding domain"/>
    <property type="match status" value="1"/>
</dbReference>
<evidence type="ECO:0000313" key="9">
    <source>
        <dbReference type="EMBL" id="KAF5775160.1"/>
    </source>
</evidence>
<dbReference type="GO" id="GO:0003755">
    <property type="term" value="F:peptidyl-prolyl cis-trans isomerase activity"/>
    <property type="evidence" value="ECO:0000318"/>
    <property type="project" value="GO_Central"/>
</dbReference>
<dbReference type="FunCoup" id="A0A251SZA3">
    <property type="interactions" value="2441"/>
</dbReference>
<comment type="function">
    <text evidence="7">Involved in protein export. Acts as a chaperone by maintaining the newly synthesized protein in an open conformation. Functions as a peptidyl-prolyl cis-trans isomerase.</text>
</comment>
<dbReference type="FunFam" id="3.30.70.1050:FF:000004">
    <property type="entry name" value="Trigger factor"/>
    <property type="match status" value="1"/>
</dbReference>
<keyword evidence="4" id="KW-0697">Rotamase</keyword>
<dbReference type="GO" id="GO:0043335">
    <property type="term" value="P:protein unfolding"/>
    <property type="evidence" value="ECO:0000318"/>
    <property type="project" value="GO_Central"/>
</dbReference>
<dbReference type="GO" id="GO:0043022">
    <property type="term" value="F:ribosome binding"/>
    <property type="evidence" value="ECO:0000318"/>
    <property type="project" value="GO_Central"/>
</dbReference>
<dbReference type="AlphaFoldDB" id="A0A251SZA3"/>
<dbReference type="EMBL" id="MNCJ02000328">
    <property type="protein sequence ID" value="KAF5775160.1"/>
    <property type="molecule type" value="Genomic_DNA"/>
</dbReference>
<dbReference type="InParanoid" id="A0A251SZA3"/>
<keyword evidence="11" id="KW-1185">Reference proteome</keyword>
<comment type="catalytic activity">
    <reaction evidence="1">
        <text>[protein]-peptidylproline (omega=180) = [protein]-peptidylproline (omega=0)</text>
        <dbReference type="Rhea" id="RHEA:16237"/>
        <dbReference type="Rhea" id="RHEA-COMP:10747"/>
        <dbReference type="Rhea" id="RHEA-COMP:10748"/>
        <dbReference type="ChEBI" id="CHEBI:83833"/>
        <dbReference type="ChEBI" id="CHEBI:83834"/>
        <dbReference type="EC" id="5.2.1.8"/>
    </reaction>
</comment>
<reference evidence="10" key="2">
    <citation type="submission" date="2017-02" db="EMBL/GenBank/DDBJ databases">
        <title>Sunflower complete genome.</title>
        <authorList>
            <person name="Langlade N."/>
            <person name="Munos S."/>
        </authorList>
    </citation>
    <scope>NUCLEOTIDE SEQUENCE [LARGE SCALE GENOMIC DNA]</scope>
    <source>
        <tissue evidence="10">Leaves</tissue>
    </source>
</reference>
<feature type="domain" description="Trigger factor ribosome-binding bacterial" evidence="8">
    <location>
        <begin position="91"/>
        <end position="222"/>
    </location>
</feature>